<dbReference type="Proteomes" id="UP000605992">
    <property type="component" value="Unassembled WGS sequence"/>
</dbReference>
<evidence type="ECO:0000313" key="2">
    <source>
        <dbReference type="EMBL" id="GII56119.1"/>
    </source>
</evidence>
<protein>
    <submittedName>
        <fullName evidence="2">Uncharacterized protein</fullName>
    </submittedName>
</protein>
<evidence type="ECO:0000256" key="1">
    <source>
        <dbReference type="SAM" id="MobiDB-lite"/>
    </source>
</evidence>
<name>A0A8J3XX32_9ACTN</name>
<keyword evidence="3" id="KW-1185">Reference proteome</keyword>
<organism evidence="2 3">
    <name type="scientific">Planotetraspora thailandica</name>
    <dbReference type="NCBI Taxonomy" id="487172"/>
    <lineage>
        <taxon>Bacteria</taxon>
        <taxon>Bacillati</taxon>
        <taxon>Actinomycetota</taxon>
        <taxon>Actinomycetes</taxon>
        <taxon>Streptosporangiales</taxon>
        <taxon>Streptosporangiaceae</taxon>
        <taxon>Planotetraspora</taxon>
    </lineage>
</organism>
<evidence type="ECO:0000313" key="3">
    <source>
        <dbReference type="Proteomes" id="UP000605992"/>
    </source>
</evidence>
<accession>A0A8J3XX32</accession>
<comment type="caution">
    <text evidence="2">The sequence shown here is derived from an EMBL/GenBank/DDBJ whole genome shotgun (WGS) entry which is preliminary data.</text>
</comment>
<sequence length="237" mass="25025">MPFVLLAGCIATVAAIVDTPSTPTAAPTMSSGSQATEDAAPTPEQTTETAEPSSPPKPEPKAKTYKGSGSKVVRIQPTSDIRLVTSTARGSSNFIVYGVGPDGEERDLLANDIGNHRGTRLMNLDGEETVALKVEAEGTWTIAVKPVTSARRWTKPRLAGAGDDVVYLDPNSSGFQTITSKFAGEGNFVVYGYDGDGNESLLANEIDKSEAETTLPDSTFLVTIEGDGRWTLERTGI</sequence>
<feature type="region of interest" description="Disordered" evidence="1">
    <location>
        <begin position="20"/>
        <end position="71"/>
    </location>
</feature>
<proteinExistence type="predicted"/>
<reference evidence="2" key="1">
    <citation type="submission" date="2021-01" db="EMBL/GenBank/DDBJ databases">
        <title>Whole genome shotgun sequence of Planotetraspora thailandica NBRC 104271.</title>
        <authorList>
            <person name="Komaki H."/>
            <person name="Tamura T."/>
        </authorList>
    </citation>
    <scope>NUCLEOTIDE SEQUENCE</scope>
    <source>
        <strain evidence="2">NBRC 104271</strain>
    </source>
</reference>
<dbReference type="EMBL" id="BOOR01000033">
    <property type="protein sequence ID" value="GII56119.1"/>
    <property type="molecule type" value="Genomic_DNA"/>
</dbReference>
<feature type="compositionally biased region" description="Low complexity" evidence="1">
    <location>
        <begin position="20"/>
        <end position="52"/>
    </location>
</feature>
<gene>
    <name evidence="2" type="ORF">Pth03_45080</name>
</gene>
<dbReference type="AlphaFoldDB" id="A0A8J3XX32"/>